<dbReference type="InterPro" id="IPR023214">
    <property type="entry name" value="HAD_sf"/>
</dbReference>
<evidence type="ECO:0008006" key="3">
    <source>
        <dbReference type="Google" id="ProtNLM"/>
    </source>
</evidence>
<sequence length="252" mass="27614">MSSNRPLVLIDLDDTLFQTARKMKEGAPRYPATLDVDGQPNGFMSPVQKSFAEWLLSTADVVPVTARSVEAYSRVKLPFSFGAVCSHGGVILGPDGKLDQDWQAHMREILDGFQCRLPALSEATLAIGKELGISLRGWVVEEEGLRNYVVTKHNESNDDVLSTVLAEVQAQGLLDGMHIHANSNNLAFLPAGLSKRVAVQEWLRRDREVNGERPVLGFGDSITDLGFMDECHLWATPARSQLAKLFGDAING</sequence>
<dbReference type="Gene3D" id="3.40.50.1000">
    <property type="entry name" value="HAD superfamily/HAD-like"/>
    <property type="match status" value="2"/>
</dbReference>
<accession>A0A5E7AG19</accession>
<gene>
    <name evidence="1" type="ORF">PS691_00791</name>
</gene>
<evidence type="ECO:0000313" key="2">
    <source>
        <dbReference type="Proteomes" id="UP000337909"/>
    </source>
</evidence>
<dbReference type="Proteomes" id="UP000337909">
    <property type="component" value="Unassembled WGS sequence"/>
</dbReference>
<dbReference type="AlphaFoldDB" id="A0A5E7AG19"/>
<organism evidence="1 2">
    <name type="scientific">Pseudomonas fluorescens</name>
    <dbReference type="NCBI Taxonomy" id="294"/>
    <lineage>
        <taxon>Bacteria</taxon>
        <taxon>Pseudomonadati</taxon>
        <taxon>Pseudomonadota</taxon>
        <taxon>Gammaproteobacteria</taxon>
        <taxon>Pseudomonadales</taxon>
        <taxon>Pseudomonadaceae</taxon>
        <taxon>Pseudomonas</taxon>
    </lineage>
</organism>
<dbReference type="RefSeq" id="WP_150640902.1">
    <property type="nucleotide sequence ID" value="NZ_CABVHQ010000005.1"/>
</dbReference>
<reference evidence="1 2" key="1">
    <citation type="submission" date="2019-09" db="EMBL/GenBank/DDBJ databases">
        <authorList>
            <person name="Chandra G."/>
            <person name="Truman W A."/>
        </authorList>
    </citation>
    <scope>NUCLEOTIDE SEQUENCE [LARGE SCALE GENOMIC DNA]</scope>
    <source>
        <strain evidence="1">PS691</strain>
    </source>
</reference>
<dbReference type="CDD" id="cd07520">
    <property type="entry name" value="HAD_like"/>
    <property type="match status" value="1"/>
</dbReference>
<proteinExistence type="predicted"/>
<dbReference type="SUPFAM" id="SSF56784">
    <property type="entry name" value="HAD-like"/>
    <property type="match status" value="1"/>
</dbReference>
<dbReference type="EMBL" id="CABVHQ010000005">
    <property type="protein sequence ID" value="VVN77000.1"/>
    <property type="molecule type" value="Genomic_DNA"/>
</dbReference>
<dbReference type="PIRSF" id="PIRSF030802">
    <property type="entry name" value="UCP030802"/>
    <property type="match status" value="1"/>
</dbReference>
<name>A0A5E7AG19_PSEFL</name>
<dbReference type="InterPro" id="IPR036412">
    <property type="entry name" value="HAD-like_sf"/>
</dbReference>
<dbReference type="InterPro" id="IPR024197">
    <property type="entry name" value="TPP-like"/>
</dbReference>
<evidence type="ECO:0000313" key="1">
    <source>
        <dbReference type="EMBL" id="VVN77000.1"/>
    </source>
</evidence>
<dbReference type="OrthoDB" id="8746852at2"/>
<protein>
    <recommendedName>
        <fullName evidence="3">Trehalose phosphatase</fullName>
    </recommendedName>
</protein>